<comment type="catalytic activity">
    <reaction evidence="1">
        <text>inosine + phosphate = alpha-D-ribose 1-phosphate + hypoxanthine</text>
        <dbReference type="Rhea" id="RHEA:27646"/>
        <dbReference type="ChEBI" id="CHEBI:17368"/>
        <dbReference type="ChEBI" id="CHEBI:17596"/>
        <dbReference type="ChEBI" id="CHEBI:43474"/>
        <dbReference type="ChEBI" id="CHEBI:57720"/>
        <dbReference type="EC" id="2.4.2.1"/>
    </reaction>
    <physiologicalReaction direction="left-to-right" evidence="1">
        <dbReference type="Rhea" id="RHEA:27647"/>
    </physiologicalReaction>
</comment>
<comment type="function">
    <text evidence="2">Purine nucleoside enzyme that catalyzes the phosphorolysis of adenosine and inosine nucleosides, yielding D-ribose 1-phosphate and the respective free bases, adenine and hypoxanthine. Also catalyzes the phosphorolysis of S-methyl-5'-thioadenosine into adenine and S-methyl-5-thio-alpha-D-ribose 1-phosphate. Also has adenosine deaminase activity.</text>
</comment>
<evidence type="ECO:0000313" key="12">
    <source>
        <dbReference type="Proteomes" id="UP000295244"/>
    </source>
</evidence>
<evidence type="ECO:0000313" key="11">
    <source>
        <dbReference type="EMBL" id="TCJ17295.1"/>
    </source>
</evidence>
<dbReference type="Gene3D" id="3.60.140.10">
    <property type="entry name" value="CNF1/YfiH-like putative cysteine hydrolases"/>
    <property type="match status" value="1"/>
</dbReference>
<sequence>MVWISPDPGPINASIYFFTRRGGVSRPPFDSLNVSVSVGDDRAAVLENLSRVRRVLGGREAAWVRQVHGDGVVCVVEPGFAGEADALVTRSPGLPLAVSVADCLPLVLVGNGVLGVVHSGWRGTYAEIAARAAGWMGDPEAVSAYIGPCIRECCYEVSEEVAGKFGEKFGDVVRGRRLSLPAAVESSLRGAGVENIYDVGLCTGCRGDLFFSHRVQKPRTGRMLAVAALR</sequence>
<dbReference type="InterPro" id="IPR011324">
    <property type="entry name" value="Cytotoxic_necrot_fac-like_cat"/>
</dbReference>
<dbReference type="AlphaFoldDB" id="A0A4R1BIY0"/>
<evidence type="ECO:0000256" key="2">
    <source>
        <dbReference type="ARBA" id="ARBA00003215"/>
    </source>
</evidence>
<dbReference type="InterPro" id="IPR003730">
    <property type="entry name" value="Cu_polyphenol_OxRdtase"/>
</dbReference>
<evidence type="ECO:0000256" key="10">
    <source>
        <dbReference type="ARBA" id="ARBA00049893"/>
    </source>
</evidence>
<dbReference type="InterPro" id="IPR038371">
    <property type="entry name" value="Cu_polyphenol_OxRdtase_sf"/>
</dbReference>
<evidence type="ECO:0000256" key="6">
    <source>
        <dbReference type="ARBA" id="ARBA00022801"/>
    </source>
</evidence>
<organism evidence="11 12">
    <name type="scientific">Rubrobacter taiwanensis</name>
    <dbReference type="NCBI Taxonomy" id="185139"/>
    <lineage>
        <taxon>Bacteria</taxon>
        <taxon>Bacillati</taxon>
        <taxon>Actinomycetota</taxon>
        <taxon>Rubrobacteria</taxon>
        <taxon>Rubrobacterales</taxon>
        <taxon>Rubrobacteraceae</taxon>
        <taxon>Rubrobacter</taxon>
    </lineage>
</organism>
<keyword evidence="6" id="KW-0378">Hydrolase</keyword>
<evidence type="ECO:0000256" key="3">
    <source>
        <dbReference type="ARBA" id="ARBA00007353"/>
    </source>
</evidence>
<comment type="catalytic activity">
    <reaction evidence="10">
        <text>S-methyl-5'-thioadenosine + phosphate = 5-(methylsulfanyl)-alpha-D-ribose 1-phosphate + adenine</text>
        <dbReference type="Rhea" id="RHEA:11852"/>
        <dbReference type="ChEBI" id="CHEBI:16708"/>
        <dbReference type="ChEBI" id="CHEBI:17509"/>
        <dbReference type="ChEBI" id="CHEBI:43474"/>
        <dbReference type="ChEBI" id="CHEBI:58533"/>
        <dbReference type="EC" id="2.4.2.28"/>
    </reaction>
    <physiologicalReaction direction="left-to-right" evidence="10">
        <dbReference type="Rhea" id="RHEA:11853"/>
    </physiologicalReaction>
</comment>
<dbReference type="GO" id="GO:0005507">
    <property type="term" value="F:copper ion binding"/>
    <property type="evidence" value="ECO:0007669"/>
    <property type="project" value="TreeGrafter"/>
</dbReference>
<comment type="catalytic activity">
    <reaction evidence="9">
        <text>adenosine + phosphate = alpha-D-ribose 1-phosphate + adenine</text>
        <dbReference type="Rhea" id="RHEA:27642"/>
        <dbReference type="ChEBI" id="CHEBI:16335"/>
        <dbReference type="ChEBI" id="CHEBI:16708"/>
        <dbReference type="ChEBI" id="CHEBI:43474"/>
        <dbReference type="ChEBI" id="CHEBI:57720"/>
        <dbReference type="EC" id="2.4.2.1"/>
    </reaction>
    <physiologicalReaction direction="left-to-right" evidence="9">
        <dbReference type="Rhea" id="RHEA:27643"/>
    </physiologicalReaction>
</comment>
<dbReference type="OrthoDB" id="4279at2"/>
<evidence type="ECO:0000256" key="5">
    <source>
        <dbReference type="ARBA" id="ARBA00022723"/>
    </source>
</evidence>
<dbReference type="SUPFAM" id="SSF64438">
    <property type="entry name" value="CNF1/YfiH-like putative cysteine hydrolases"/>
    <property type="match status" value="1"/>
</dbReference>
<dbReference type="PANTHER" id="PTHR30616">
    <property type="entry name" value="UNCHARACTERIZED PROTEIN YFIH"/>
    <property type="match status" value="1"/>
</dbReference>
<keyword evidence="4" id="KW-0808">Transferase</keyword>
<comment type="similarity">
    <text evidence="3">Belongs to the purine nucleoside phosphorylase YfiH/LACC1 family.</text>
</comment>
<accession>A0A4R1BIY0</accession>
<comment type="catalytic activity">
    <reaction evidence="8">
        <text>adenosine + H2O + H(+) = inosine + NH4(+)</text>
        <dbReference type="Rhea" id="RHEA:24408"/>
        <dbReference type="ChEBI" id="CHEBI:15377"/>
        <dbReference type="ChEBI" id="CHEBI:15378"/>
        <dbReference type="ChEBI" id="CHEBI:16335"/>
        <dbReference type="ChEBI" id="CHEBI:17596"/>
        <dbReference type="ChEBI" id="CHEBI:28938"/>
        <dbReference type="EC" id="3.5.4.4"/>
    </reaction>
    <physiologicalReaction direction="left-to-right" evidence="8">
        <dbReference type="Rhea" id="RHEA:24409"/>
    </physiologicalReaction>
</comment>
<dbReference type="PANTHER" id="PTHR30616:SF2">
    <property type="entry name" value="PURINE NUCLEOSIDE PHOSPHORYLASE LACC1"/>
    <property type="match status" value="1"/>
</dbReference>
<dbReference type="Proteomes" id="UP000295244">
    <property type="component" value="Unassembled WGS sequence"/>
</dbReference>
<keyword evidence="12" id="KW-1185">Reference proteome</keyword>
<dbReference type="EMBL" id="SKBU01000014">
    <property type="protein sequence ID" value="TCJ17295.1"/>
    <property type="molecule type" value="Genomic_DNA"/>
</dbReference>
<dbReference type="GO" id="GO:0016787">
    <property type="term" value="F:hydrolase activity"/>
    <property type="evidence" value="ECO:0007669"/>
    <property type="project" value="UniProtKB-KW"/>
</dbReference>
<gene>
    <name evidence="11" type="ORF">E0L93_07105</name>
</gene>
<dbReference type="Pfam" id="PF02578">
    <property type="entry name" value="Cu-oxidase_4"/>
    <property type="match status" value="1"/>
</dbReference>
<comment type="caution">
    <text evidence="11">The sequence shown here is derived from an EMBL/GenBank/DDBJ whole genome shotgun (WGS) entry which is preliminary data.</text>
</comment>
<proteinExistence type="inferred from homology"/>
<name>A0A4R1BIY0_9ACTN</name>
<evidence type="ECO:0000256" key="8">
    <source>
        <dbReference type="ARBA" id="ARBA00047989"/>
    </source>
</evidence>
<protein>
    <submittedName>
        <fullName evidence="11">Laccase domain-containing protein</fullName>
    </submittedName>
</protein>
<evidence type="ECO:0000256" key="9">
    <source>
        <dbReference type="ARBA" id="ARBA00048968"/>
    </source>
</evidence>
<keyword evidence="5" id="KW-0479">Metal-binding</keyword>
<evidence type="ECO:0000256" key="1">
    <source>
        <dbReference type="ARBA" id="ARBA00000553"/>
    </source>
</evidence>
<keyword evidence="7" id="KW-0862">Zinc</keyword>
<evidence type="ECO:0000256" key="4">
    <source>
        <dbReference type="ARBA" id="ARBA00022679"/>
    </source>
</evidence>
<dbReference type="GO" id="GO:0017061">
    <property type="term" value="F:S-methyl-5-thioadenosine phosphorylase activity"/>
    <property type="evidence" value="ECO:0007669"/>
    <property type="project" value="UniProtKB-EC"/>
</dbReference>
<evidence type="ECO:0000256" key="7">
    <source>
        <dbReference type="ARBA" id="ARBA00022833"/>
    </source>
</evidence>
<reference evidence="11 12" key="1">
    <citation type="submission" date="2019-03" db="EMBL/GenBank/DDBJ databases">
        <title>Whole genome sequence of a novel Rubrobacter taiwanensis strain, isolated from Yellowstone National Park.</title>
        <authorList>
            <person name="Freed S."/>
            <person name="Ramaley R.F."/>
            <person name="Kyndt J.A."/>
        </authorList>
    </citation>
    <scope>NUCLEOTIDE SEQUENCE [LARGE SCALE GENOMIC DNA]</scope>
    <source>
        <strain evidence="11 12">Yellowstone</strain>
    </source>
</reference>
<dbReference type="RefSeq" id="WP_132690397.1">
    <property type="nucleotide sequence ID" value="NZ_SKBU01000014.1"/>
</dbReference>
<dbReference type="CDD" id="cd16833">
    <property type="entry name" value="YfiH"/>
    <property type="match status" value="1"/>
</dbReference>